<keyword evidence="13" id="KW-0444">Lipid biosynthesis</keyword>
<comment type="function">
    <text evidence="1 13">This protein is a component of the acetyl coenzyme A carboxylase complex; first, biotin carboxylase catalyzes the carboxylation of the carrier protein and then the transcarboxylase transfers the carboxyl group to form malonyl-CoA.</text>
</comment>
<evidence type="ECO:0000259" key="15">
    <source>
        <dbReference type="PROSITE" id="PS50979"/>
    </source>
</evidence>
<evidence type="ECO:0000256" key="11">
    <source>
        <dbReference type="ARBA" id="ARBA00048600"/>
    </source>
</evidence>
<evidence type="ECO:0000256" key="8">
    <source>
        <dbReference type="ARBA" id="ARBA00022840"/>
    </source>
</evidence>
<dbReference type="EMBL" id="DSLG01000002">
    <property type="protein sequence ID" value="HEA86500.1"/>
    <property type="molecule type" value="Genomic_DNA"/>
</dbReference>
<keyword evidence="13" id="KW-0276">Fatty acid metabolism</keyword>
<evidence type="ECO:0000256" key="13">
    <source>
        <dbReference type="RuleBase" id="RU365063"/>
    </source>
</evidence>
<evidence type="ECO:0000259" key="14">
    <source>
        <dbReference type="PROSITE" id="PS50975"/>
    </source>
</evidence>
<evidence type="ECO:0000256" key="10">
    <source>
        <dbReference type="ARBA" id="ARBA00023267"/>
    </source>
</evidence>
<feature type="domain" description="ATP-grasp" evidence="14">
    <location>
        <begin position="120"/>
        <end position="317"/>
    </location>
</feature>
<dbReference type="Pfam" id="PF02785">
    <property type="entry name" value="Biotin_carb_C"/>
    <property type="match status" value="1"/>
</dbReference>
<dbReference type="InterPro" id="IPR005479">
    <property type="entry name" value="CPAse_ATP-bd"/>
</dbReference>
<dbReference type="PROSITE" id="PS00866">
    <property type="entry name" value="CPSASE_1"/>
    <property type="match status" value="1"/>
</dbReference>
<comment type="pathway">
    <text evidence="2 13">Lipid metabolism; malonyl-CoA biosynthesis; malonyl-CoA from acetyl-CoA: step 1/1.</text>
</comment>
<name>A0A7C3J233_UNCW3</name>
<evidence type="ECO:0000313" key="16">
    <source>
        <dbReference type="EMBL" id="HEA86500.1"/>
    </source>
</evidence>
<dbReference type="InterPro" id="IPR005481">
    <property type="entry name" value="BC-like_N"/>
</dbReference>
<evidence type="ECO:0000256" key="4">
    <source>
        <dbReference type="ARBA" id="ARBA00013263"/>
    </source>
</evidence>
<reference evidence="17" key="1">
    <citation type="journal article" date="2020" name="mSystems">
        <title>Genome- and Community-Level Interaction Insights into Carbon Utilization and Element Cycling Functions of Hydrothermarchaeota in Hydrothermal Sediment.</title>
        <authorList>
            <person name="Zhou Z."/>
            <person name="Liu Y."/>
            <person name="Xu W."/>
            <person name="Pan J."/>
            <person name="Luo Z.H."/>
            <person name="Li M."/>
        </authorList>
    </citation>
    <scope>NUCLEOTIDE SEQUENCE [LARGE SCALE GENOMIC DNA]</scope>
    <source>
        <strain evidence="16">SpSt-265</strain>
        <strain evidence="17">SpSt-465</strain>
    </source>
</reference>
<gene>
    <name evidence="17" type="primary">accC</name>
    <name evidence="16" type="ORF">ENP94_00635</name>
    <name evidence="17" type="ORF">ENS16_04760</name>
</gene>
<keyword evidence="13" id="KW-0275">Fatty acid biosynthesis</keyword>
<dbReference type="GO" id="GO:0005524">
    <property type="term" value="F:ATP binding"/>
    <property type="evidence" value="ECO:0007669"/>
    <property type="project" value="UniProtKB-UniRule"/>
</dbReference>
<dbReference type="EC" id="6.3.4.14" evidence="4 13"/>
<dbReference type="GO" id="GO:2001295">
    <property type="term" value="P:malonyl-CoA biosynthetic process"/>
    <property type="evidence" value="ECO:0007669"/>
    <property type="project" value="UniProtKB-UniPathway"/>
</dbReference>
<dbReference type="FunFam" id="3.40.50.20:FF:000010">
    <property type="entry name" value="Propionyl-CoA carboxylase subunit alpha"/>
    <property type="match status" value="1"/>
</dbReference>
<dbReference type="NCBIfam" id="TIGR00514">
    <property type="entry name" value="accC"/>
    <property type="match status" value="1"/>
</dbReference>
<keyword evidence="9" id="KW-0460">Magnesium</keyword>
<dbReference type="SMART" id="SM00878">
    <property type="entry name" value="Biotin_carb_C"/>
    <property type="match status" value="1"/>
</dbReference>
<accession>A0A7C3J233</accession>
<dbReference type="AlphaFoldDB" id="A0A7C3J233"/>
<keyword evidence="5 13" id="KW-0436">Ligase</keyword>
<dbReference type="GO" id="GO:0046872">
    <property type="term" value="F:metal ion binding"/>
    <property type="evidence" value="ECO:0007669"/>
    <property type="project" value="UniProtKB-KW"/>
</dbReference>
<evidence type="ECO:0000256" key="7">
    <source>
        <dbReference type="ARBA" id="ARBA00022741"/>
    </source>
</evidence>
<dbReference type="GO" id="GO:0004075">
    <property type="term" value="F:biotin carboxylase activity"/>
    <property type="evidence" value="ECO:0007669"/>
    <property type="project" value="UniProtKB-EC"/>
</dbReference>
<comment type="subunit">
    <text evidence="3 13">Acetyl-CoA carboxylase is a heterohexamer of biotin carboxyl carrier protein, biotin carboxylase and the two subunits of carboxyl transferase in a 2:2 complex.</text>
</comment>
<protein>
    <recommendedName>
        <fullName evidence="4 13">Biotin carboxylase</fullName>
        <ecNumber evidence="4 13">6.3.4.14</ecNumber>
    </recommendedName>
    <alternativeName>
        <fullName evidence="13">Acetyl-coenzyme A carboxylase biotin carboxylase subunit A</fullName>
    </alternativeName>
</protein>
<dbReference type="InterPro" id="IPR011761">
    <property type="entry name" value="ATP-grasp"/>
</dbReference>
<evidence type="ECO:0000256" key="12">
    <source>
        <dbReference type="PROSITE-ProRule" id="PRU00409"/>
    </source>
</evidence>
<proteinExistence type="predicted"/>
<evidence type="ECO:0000256" key="6">
    <source>
        <dbReference type="ARBA" id="ARBA00022723"/>
    </source>
</evidence>
<dbReference type="SUPFAM" id="SSF51246">
    <property type="entry name" value="Rudiment single hybrid motif"/>
    <property type="match status" value="1"/>
</dbReference>
<organism evidence="17">
    <name type="scientific">candidate division WOR-3 bacterium</name>
    <dbReference type="NCBI Taxonomy" id="2052148"/>
    <lineage>
        <taxon>Bacteria</taxon>
        <taxon>Bacteria division WOR-3</taxon>
    </lineage>
</organism>
<dbReference type="UniPathway" id="UPA00655">
    <property type="reaction ID" value="UER00711"/>
</dbReference>
<dbReference type="GO" id="GO:0006633">
    <property type="term" value="P:fatty acid biosynthetic process"/>
    <property type="evidence" value="ECO:0007669"/>
    <property type="project" value="UniProtKB-KW"/>
</dbReference>
<dbReference type="PANTHER" id="PTHR48095:SF2">
    <property type="entry name" value="BIOTIN CARBOXYLASE, CHLOROPLASTIC"/>
    <property type="match status" value="1"/>
</dbReference>
<dbReference type="PROSITE" id="PS50975">
    <property type="entry name" value="ATP_GRASP"/>
    <property type="match status" value="1"/>
</dbReference>
<comment type="caution">
    <text evidence="17">The sequence shown here is derived from an EMBL/GenBank/DDBJ whole genome shotgun (WGS) entry which is preliminary data.</text>
</comment>
<evidence type="ECO:0000256" key="5">
    <source>
        <dbReference type="ARBA" id="ARBA00022598"/>
    </source>
</evidence>
<dbReference type="EMBL" id="DSTU01000006">
    <property type="protein sequence ID" value="HFJ53984.1"/>
    <property type="molecule type" value="Genomic_DNA"/>
</dbReference>
<dbReference type="SUPFAM" id="SSF56059">
    <property type="entry name" value="Glutathione synthetase ATP-binding domain-like"/>
    <property type="match status" value="1"/>
</dbReference>
<evidence type="ECO:0000256" key="9">
    <source>
        <dbReference type="ARBA" id="ARBA00022842"/>
    </source>
</evidence>
<dbReference type="InterPro" id="IPR016185">
    <property type="entry name" value="PreATP-grasp_dom_sf"/>
</dbReference>
<dbReference type="PROSITE" id="PS50979">
    <property type="entry name" value="BC"/>
    <property type="match status" value="1"/>
</dbReference>
<keyword evidence="6" id="KW-0479">Metal-binding</keyword>
<keyword evidence="10 13" id="KW-0092">Biotin</keyword>
<dbReference type="NCBIfam" id="NF006367">
    <property type="entry name" value="PRK08591.1"/>
    <property type="match status" value="1"/>
</dbReference>
<dbReference type="Gene3D" id="3.30.470.20">
    <property type="entry name" value="ATP-grasp fold, B domain"/>
    <property type="match status" value="1"/>
</dbReference>
<dbReference type="FunFam" id="3.30.1490.20:FF:000018">
    <property type="entry name" value="Biotin carboxylase"/>
    <property type="match status" value="1"/>
</dbReference>
<keyword evidence="8 12" id="KW-0067">ATP-binding</keyword>
<dbReference type="Pfam" id="PF02786">
    <property type="entry name" value="CPSase_L_D2"/>
    <property type="match status" value="1"/>
</dbReference>
<evidence type="ECO:0000313" key="17">
    <source>
        <dbReference type="EMBL" id="HFJ53984.1"/>
    </source>
</evidence>
<sequence>MLKKVLVANRGEIALRIIRACRDLGVRSVIAYSEADRDSLPVKLADERVCIGPASSQLSYLNVSRVIAAALVKGCDAVHPGYGFLSENADFAEAVTESGLIFIGPKPETIRLLGDKVTARARMQAAGVPVVPGSEGAIDNVRDAAKIAREIGYPVILKAAAGGGGKGMRVIREEAELEAGWNLCQAEAHRSFDDSRLYLEKYLADSRHIEVQILADSKGSCISLGERDCSAQRRHQKLLEESPAPGITAELRARLSDWAKAAARAAGYLNAGTVEFICDREGNCYFMEMNARLQVEHPVTELVTGVDIVGEQLKIAGGDRLTIRENPDWPRGHALECRIYAEDPENDFQPSPGVITDLFLPAGQGVRIDTYIYPGYRVPPNYDPLIAKLLTWGRDREEAIRRMERALYETTIAGIATTIDFHRRLLSSPRFRRADLTTTLLDEVW</sequence>
<dbReference type="Pfam" id="PF00289">
    <property type="entry name" value="Biotin_carb_N"/>
    <property type="match status" value="1"/>
</dbReference>
<evidence type="ECO:0000256" key="1">
    <source>
        <dbReference type="ARBA" id="ARBA00003761"/>
    </source>
</evidence>
<keyword evidence="7 12" id="KW-0547">Nucleotide-binding</keyword>
<keyword evidence="13" id="KW-0443">Lipid metabolism</keyword>
<feature type="domain" description="Biotin carboxylation" evidence="15">
    <location>
        <begin position="1"/>
        <end position="445"/>
    </location>
</feature>
<evidence type="ECO:0000256" key="2">
    <source>
        <dbReference type="ARBA" id="ARBA00004956"/>
    </source>
</evidence>
<dbReference type="InterPro" id="IPR004549">
    <property type="entry name" value="Acetyl_CoA_COase_biotin_COase"/>
</dbReference>
<dbReference type="PANTHER" id="PTHR48095">
    <property type="entry name" value="PYRUVATE CARBOXYLASE SUBUNIT A"/>
    <property type="match status" value="1"/>
</dbReference>
<dbReference type="InterPro" id="IPR011764">
    <property type="entry name" value="Biotin_carboxylation_dom"/>
</dbReference>
<dbReference type="InterPro" id="IPR005482">
    <property type="entry name" value="Biotin_COase_C"/>
</dbReference>
<dbReference type="InterPro" id="IPR051602">
    <property type="entry name" value="ACC_Biotin_Carboxylase"/>
</dbReference>
<dbReference type="SUPFAM" id="SSF52440">
    <property type="entry name" value="PreATP-grasp domain"/>
    <property type="match status" value="1"/>
</dbReference>
<dbReference type="PROSITE" id="PS00867">
    <property type="entry name" value="CPSASE_2"/>
    <property type="match status" value="1"/>
</dbReference>
<comment type="catalytic activity">
    <reaction evidence="11 13">
        <text>N(6)-biotinyl-L-lysyl-[protein] + hydrogencarbonate + ATP = N(6)-carboxybiotinyl-L-lysyl-[protein] + ADP + phosphate + H(+)</text>
        <dbReference type="Rhea" id="RHEA:13501"/>
        <dbReference type="Rhea" id="RHEA-COMP:10505"/>
        <dbReference type="Rhea" id="RHEA-COMP:10506"/>
        <dbReference type="ChEBI" id="CHEBI:15378"/>
        <dbReference type="ChEBI" id="CHEBI:17544"/>
        <dbReference type="ChEBI" id="CHEBI:30616"/>
        <dbReference type="ChEBI" id="CHEBI:43474"/>
        <dbReference type="ChEBI" id="CHEBI:83144"/>
        <dbReference type="ChEBI" id="CHEBI:83145"/>
        <dbReference type="ChEBI" id="CHEBI:456216"/>
        <dbReference type="EC" id="6.3.4.14"/>
    </reaction>
</comment>
<evidence type="ECO:0000256" key="3">
    <source>
        <dbReference type="ARBA" id="ARBA00011750"/>
    </source>
</evidence>
<dbReference type="InterPro" id="IPR011054">
    <property type="entry name" value="Rudment_hybrid_motif"/>
</dbReference>